<gene>
    <name evidence="1" type="ordered locus">CVAR_0861</name>
</gene>
<evidence type="ECO:0000313" key="2">
    <source>
        <dbReference type="Proteomes" id="UP000006659"/>
    </source>
</evidence>
<sequence length="39" mass="4051">MGTMIRAGVDAQSAAEIAGVHGARFTGGKPITLKYDTEE</sequence>
<dbReference type="KEGG" id="cva:CVAR_0861"/>
<proteinExistence type="predicted"/>
<dbReference type="Proteomes" id="UP000006659">
    <property type="component" value="Chromosome"/>
</dbReference>
<dbReference type="EMBL" id="CP002917">
    <property type="protein sequence ID" value="AEK36213.1"/>
    <property type="molecule type" value="Genomic_DNA"/>
</dbReference>
<name>G0HC51_CORVD</name>
<dbReference type="HOGENOM" id="CLU_3308254_0_0_11"/>
<dbReference type="AlphaFoldDB" id="G0HC51"/>
<accession>G0HC51</accession>
<organism evidence="1 2">
    <name type="scientific">Corynebacterium variabile (strain DSM 44702 / CIP 107183 / JCM 12073 / NCIMB 30131)</name>
    <name type="common">Corynebacterium mooreparkense</name>
    <dbReference type="NCBI Taxonomy" id="858619"/>
    <lineage>
        <taxon>Bacteria</taxon>
        <taxon>Bacillati</taxon>
        <taxon>Actinomycetota</taxon>
        <taxon>Actinomycetes</taxon>
        <taxon>Mycobacteriales</taxon>
        <taxon>Corynebacteriaceae</taxon>
        <taxon>Corynebacterium</taxon>
    </lineage>
</organism>
<protein>
    <submittedName>
        <fullName evidence="1">Uncharacterized protein</fullName>
    </submittedName>
</protein>
<reference evidence="1 2" key="1">
    <citation type="journal article" date="2011" name="BMC Genomics">
        <title>Complete genome sequence of Corynebacterium variabile DSM 44702 isolated from the surface of smear-ripened cheeses and insights into cheese ripening and flavor generation.</title>
        <authorList>
            <person name="Schroeder J."/>
            <person name="Maus I."/>
            <person name="Trost E."/>
            <person name="Tauch A."/>
        </authorList>
    </citation>
    <scope>NUCLEOTIDE SEQUENCE [LARGE SCALE GENOMIC DNA]</scope>
    <source>
        <strain evidence="2">DSM 44702 / JCM 12073 / NCIMB 30131</strain>
    </source>
</reference>
<evidence type="ECO:0000313" key="1">
    <source>
        <dbReference type="EMBL" id="AEK36213.1"/>
    </source>
</evidence>